<dbReference type="EMBL" id="BJOV01000001">
    <property type="protein sequence ID" value="GED99863.1"/>
    <property type="molecule type" value="Genomic_DNA"/>
</dbReference>
<dbReference type="Proteomes" id="UP000444960">
    <property type="component" value="Unassembled WGS sequence"/>
</dbReference>
<name>A0A7I9V3X2_9ACTN</name>
<organism evidence="2 3">
    <name type="scientific">Gordonia spumicola</name>
    <dbReference type="NCBI Taxonomy" id="589161"/>
    <lineage>
        <taxon>Bacteria</taxon>
        <taxon>Bacillati</taxon>
        <taxon>Actinomycetota</taxon>
        <taxon>Actinomycetes</taxon>
        <taxon>Mycobacteriales</taxon>
        <taxon>Gordoniaceae</taxon>
        <taxon>Gordonia</taxon>
    </lineage>
</organism>
<sequence length="167" mass="17190">MRIVERLEAPVDRRTRLAVAAVAVVVVIAFVWCVAALGSRSTAVADADARTDLADQAPVAVATVFTVHAATWRSDRAAARGHLAEPLATTLAPALASGAPDGVATVEWAPLTTAVVDVDGDTGSVLLTVRVTVTPASGTPSTARKAVHADFSRVAGQWRLSGLDDLS</sequence>
<proteinExistence type="predicted"/>
<keyword evidence="1" id="KW-0472">Membrane</keyword>
<accession>A0A7I9V3X2</accession>
<evidence type="ECO:0000256" key="1">
    <source>
        <dbReference type="SAM" id="Phobius"/>
    </source>
</evidence>
<protein>
    <submittedName>
        <fullName evidence="2">Uncharacterized protein</fullName>
    </submittedName>
</protein>
<keyword evidence="3" id="KW-1185">Reference proteome</keyword>
<gene>
    <name evidence="2" type="ORF">nbrc107696_03100</name>
</gene>
<evidence type="ECO:0000313" key="2">
    <source>
        <dbReference type="EMBL" id="GED99863.1"/>
    </source>
</evidence>
<dbReference type="AlphaFoldDB" id="A0A7I9V3X2"/>
<dbReference type="SUPFAM" id="SSF54427">
    <property type="entry name" value="NTF2-like"/>
    <property type="match status" value="1"/>
</dbReference>
<dbReference type="OrthoDB" id="4379928at2"/>
<dbReference type="RefSeq" id="WP_161893812.1">
    <property type="nucleotide sequence ID" value="NZ_BJOV01000001.1"/>
</dbReference>
<keyword evidence="1" id="KW-0812">Transmembrane</keyword>
<dbReference type="InterPro" id="IPR032710">
    <property type="entry name" value="NTF2-like_dom_sf"/>
</dbReference>
<reference evidence="3" key="1">
    <citation type="submission" date="2019-06" db="EMBL/GenBank/DDBJ databases">
        <title>Gordonia isolated from sludge of a wastewater treatment plant.</title>
        <authorList>
            <person name="Tamura T."/>
            <person name="Aoyama K."/>
            <person name="Kang Y."/>
            <person name="Saito S."/>
            <person name="Akiyama N."/>
            <person name="Yazawa K."/>
            <person name="Gonoi T."/>
            <person name="Mikami Y."/>
        </authorList>
    </citation>
    <scope>NUCLEOTIDE SEQUENCE [LARGE SCALE GENOMIC DNA]</scope>
    <source>
        <strain evidence="3">NBRC 107696</strain>
    </source>
</reference>
<keyword evidence="1" id="KW-1133">Transmembrane helix</keyword>
<evidence type="ECO:0000313" key="3">
    <source>
        <dbReference type="Proteomes" id="UP000444960"/>
    </source>
</evidence>
<comment type="caution">
    <text evidence="2">The sequence shown here is derived from an EMBL/GenBank/DDBJ whole genome shotgun (WGS) entry which is preliminary data.</text>
</comment>
<feature type="transmembrane region" description="Helical" evidence="1">
    <location>
        <begin position="17"/>
        <end position="37"/>
    </location>
</feature>